<proteinExistence type="predicted"/>
<dbReference type="Gene3D" id="3.20.20.80">
    <property type="entry name" value="Glycosidases"/>
    <property type="match status" value="1"/>
</dbReference>
<keyword evidence="1" id="KW-0732">Signal</keyword>
<evidence type="ECO:0000256" key="1">
    <source>
        <dbReference type="ARBA" id="ARBA00022729"/>
    </source>
</evidence>
<dbReference type="SUPFAM" id="SSF51445">
    <property type="entry name" value="(Trans)glycosidases"/>
    <property type="match status" value="1"/>
</dbReference>
<dbReference type="EMBL" id="JACXAA010000017">
    <property type="protein sequence ID" value="MBD2757146.1"/>
    <property type="molecule type" value="Genomic_DNA"/>
</dbReference>
<organism evidence="4 5">
    <name type="scientific">Spirosoma validum</name>
    <dbReference type="NCBI Taxonomy" id="2771355"/>
    <lineage>
        <taxon>Bacteria</taxon>
        <taxon>Pseudomonadati</taxon>
        <taxon>Bacteroidota</taxon>
        <taxon>Cytophagia</taxon>
        <taxon>Cytophagales</taxon>
        <taxon>Cytophagaceae</taxon>
        <taxon>Spirosoma</taxon>
    </lineage>
</organism>
<evidence type="ECO:0000313" key="4">
    <source>
        <dbReference type="EMBL" id="MBD2757146.1"/>
    </source>
</evidence>
<keyword evidence="3" id="KW-0325">Glycoprotein</keyword>
<dbReference type="Pfam" id="PF03198">
    <property type="entry name" value="Glyco_hydro_72"/>
    <property type="match status" value="1"/>
</dbReference>
<protein>
    <submittedName>
        <fullName evidence="4">Uncharacterized protein</fullName>
    </submittedName>
</protein>
<comment type="caution">
    <text evidence="4">The sequence shown here is derived from an EMBL/GenBank/DDBJ whole genome shotgun (WGS) entry which is preliminary data.</text>
</comment>
<reference evidence="4" key="1">
    <citation type="submission" date="2020-09" db="EMBL/GenBank/DDBJ databases">
        <authorList>
            <person name="Kim M.K."/>
        </authorList>
    </citation>
    <scope>NUCLEOTIDE SEQUENCE</scope>
    <source>
        <strain evidence="4">BT704</strain>
    </source>
</reference>
<dbReference type="InterPro" id="IPR004886">
    <property type="entry name" value="Glucanosyltransferase"/>
</dbReference>
<evidence type="ECO:0000256" key="3">
    <source>
        <dbReference type="ARBA" id="ARBA00023180"/>
    </source>
</evidence>
<dbReference type="GO" id="GO:0005886">
    <property type="term" value="C:plasma membrane"/>
    <property type="evidence" value="ECO:0007669"/>
    <property type="project" value="TreeGrafter"/>
</dbReference>
<dbReference type="GO" id="GO:0034411">
    <property type="term" value="P:cell wall (1-&gt;3)-beta-D-glucan biosynthetic process"/>
    <property type="evidence" value="ECO:0007669"/>
    <property type="project" value="TreeGrafter"/>
</dbReference>
<gene>
    <name evidence="4" type="ORF">IC230_29985</name>
</gene>
<dbReference type="InterPro" id="IPR017853">
    <property type="entry name" value="GH"/>
</dbReference>
<dbReference type="Proteomes" id="UP000653797">
    <property type="component" value="Unassembled WGS sequence"/>
</dbReference>
<dbReference type="RefSeq" id="WP_191042765.1">
    <property type="nucleotide sequence ID" value="NZ_JACXAA010000017.1"/>
</dbReference>
<dbReference type="PANTHER" id="PTHR31468:SF2">
    <property type="entry name" value="1,3-BETA-GLUCANOSYLTRANSFERASE GAS1"/>
    <property type="match status" value="1"/>
</dbReference>
<keyword evidence="2" id="KW-1015">Disulfide bond</keyword>
<evidence type="ECO:0000256" key="2">
    <source>
        <dbReference type="ARBA" id="ARBA00023157"/>
    </source>
</evidence>
<evidence type="ECO:0000313" key="5">
    <source>
        <dbReference type="Proteomes" id="UP000653797"/>
    </source>
</evidence>
<dbReference type="GO" id="GO:0042124">
    <property type="term" value="F:1,3-beta-glucanosyltransferase activity"/>
    <property type="evidence" value="ECO:0007669"/>
    <property type="project" value="TreeGrafter"/>
</dbReference>
<dbReference type="AlphaFoldDB" id="A0A927B7H7"/>
<sequence>MASSIQIRNNFFYLDGQRWSPKGICYQPQDGVDPLSDDQFSTIQALVEGNWKTLGINAIRVYQVDPTKPHDQVMSLLAANQIYVEIGAVTGDTAINSASPQYTFAFLNRIKSVADAFAQYDNVLYFSIANEAIAPGPNNSTLGHAIPSIVKAGARDLRAYMTQKGYRAIPIGCAERDAPPYTIQAAAAYMCGSPQERLDILGYNCYRWAGGDLIGHLTAYYGLYQSFLFNNATPVIPVIMTEYGANTIQPRPFDDVPYLFGIKPVVTNGKDSVNMADIFSGGFVFRYQEDGNHFGLVDTTGQPTSFGGFANLQSAYQAITGFPAGSPNTTGSLDCSALGTNPYNLALPATPGGGGSGLPTELSVTVTNEISPATSIQLSCLVNDTWTSVLTMTQGQAATGTKIPAGTTQVQVVFRSTQDGQWYQACGVAQPLSLQNGATIRGTWQGPDGQGACQISG</sequence>
<keyword evidence="5" id="KW-1185">Reference proteome</keyword>
<dbReference type="PANTHER" id="PTHR31468">
    <property type="entry name" value="1,3-BETA-GLUCANOSYLTRANSFERASE GAS1"/>
    <property type="match status" value="1"/>
</dbReference>
<name>A0A927B7H7_9BACT</name>
<accession>A0A927B7H7</accession>